<dbReference type="EMBL" id="CAJNJA010028091">
    <property type="protein sequence ID" value="CAE7592845.1"/>
    <property type="molecule type" value="Genomic_DNA"/>
</dbReference>
<comment type="caution">
    <text evidence="2">The sequence shown here is derived from an EMBL/GenBank/DDBJ whole genome shotgun (WGS) entry which is preliminary data.</text>
</comment>
<keyword evidence="3" id="KW-1185">Reference proteome</keyword>
<sequence>MQPPAQSVSFTEAEFAEALACLPAGKAVPHHLPPAVLWKSAATSLARKLLPPLNNEWLSDMTSPPPDEWNIADIFLLLKPGKLPTAAALRPISLLHPVAKALAVLLKDRLQPAADALLEHLPQYAYLHQRSAQDALDRFILDVLKSFGMQPSLDKTVVLVSLKGSSAQRILRRYITANPKKGKSLQVCTAEGQDSLVTSKCQCGRTFAICAMTTGNRHIAKQHVTLQPVMQKLSSWLEERTPLVQMALEMNAEQAADLMSAKEQAALLQGNDSQRSGRSPGMAAMGARAAQDMLQAAAPSAPSAPAETPEMDTSSRDKRGQEQEGWEQDWWSQDKTKAGKEKEKTFPEQEEVKALCISMSRLLLRHEDQQSIDRSEKGFILFCQARGMLSIIPDLIRTLETWAKMKEEQPTTLTLEAVTASEESKEQAQRMLILNPDGTVPYLQYNRQEQQMEVKKDREPMEYADVMKLLVELQDLALLPLSTQRFHAARKSAMTPSYKGEIVPMMLEVGLRTPEADRTWNILARLSHSGACRAIATTMRQERLGRSALAKLIQQQAESLSAP</sequence>
<accession>A0A812V1L3</accession>
<dbReference type="OrthoDB" id="425014at2759"/>
<dbReference type="AlphaFoldDB" id="A0A812V1L3"/>
<evidence type="ECO:0000256" key="1">
    <source>
        <dbReference type="SAM" id="MobiDB-lite"/>
    </source>
</evidence>
<feature type="compositionally biased region" description="Low complexity" evidence="1">
    <location>
        <begin position="287"/>
        <end position="306"/>
    </location>
</feature>
<protein>
    <recommendedName>
        <fullName evidence="4">Reverse transcriptase domain-containing protein</fullName>
    </recommendedName>
</protein>
<gene>
    <name evidence="2" type="ORF">SNEC2469_LOCUS17089</name>
</gene>
<dbReference type="Proteomes" id="UP000601435">
    <property type="component" value="Unassembled WGS sequence"/>
</dbReference>
<feature type="compositionally biased region" description="Basic and acidic residues" evidence="1">
    <location>
        <begin position="313"/>
        <end position="322"/>
    </location>
</feature>
<evidence type="ECO:0000313" key="3">
    <source>
        <dbReference type="Proteomes" id="UP000601435"/>
    </source>
</evidence>
<organism evidence="2 3">
    <name type="scientific">Symbiodinium necroappetens</name>
    <dbReference type="NCBI Taxonomy" id="1628268"/>
    <lineage>
        <taxon>Eukaryota</taxon>
        <taxon>Sar</taxon>
        <taxon>Alveolata</taxon>
        <taxon>Dinophyceae</taxon>
        <taxon>Suessiales</taxon>
        <taxon>Symbiodiniaceae</taxon>
        <taxon>Symbiodinium</taxon>
    </lineage>
</organism>
<evidence type="ECO:0000313" key="2">
    <source>
        <dbReference type="EMBL" id="CAE7592845.1"/>
    </source>
</evidence>
<name>A0A812V1L3_9DINO</name>
<feature type="region of interest" description="Disordered" evidence="1">
    <location>
        <begin position="264"/>
        <end position="346"/>
    </location>
</feature>
<feature type="compositionally biased region" description="Basic and acidic residues" evidence="1">
    <location>
        <begin position="332"/>
        <end position="346"/>
    </location>
</feature>
<reference evidence="2" key="1">
    <citation type="submission" date="2021-02" db="EMBL/GenBank/DDBJ databases">
        <authorList>
            <person name="Dougan E. K."/>
            <person name="Rhodes N."/>
            <person name="Thang M."/>
            <person name="Chan C."/>
        </authorList>
    </citation>
    <scope>NUCLEOTIDE SEQUENCE</scope>
</reference>
<evidence type="ECO:0008006" key="4">
    <source>
        <dbReference type="Google" id="ProtNLM"/>
    </source>
</evidence>
<proteinExistence type="predicted"/>